<proteinExistence type="predicted"/>
<evidence type="ECO:0000259" key="2">
    <source>
        <dbReference type="PROSITE" id="PS50213"/>
    </source>
</evidence>
<dbReference type="KEGG" id="rhg:EXZ61_09295"/>
<evidence type="ECO:0000313" key="4">
    <source>
        <dbReference type="Proteomes" id="UP000317365"/>
    </source>
</evidence>
<dbReference type="EMBL" id="CP036282">
    <property type="protein sequence ID" value="QDL54342.1"/>
    <property type="molecule type" value="Genomic_DNA"/>
</dbReference>
<feature type="chain" id="PRO_5047044805" evidence="1">
    <location>
        <begin position="25"/>
        <end position="167"/>
    </location>
</feature>
<keyword evidence="1" id="KW-0732">Signal</keyword>
<reference evidence="4" key="2">
    <citation type="journal article" date="2020" name="Int. J. Syst. Evol. Microbiol.">
        <title>Genomic insights into a novel species Rhodoferax aquaticus sp. nov., isolated from freshwater.</title>
        <authorList>
            <person name="Li T."/>
            <person name="Zhuo Y."/>
            <person name="Jin C.Z."/>
            <person name="Wu X."/>
            <person name="Ko S.R."/>
            <person name="Jin F.J."/>
            <person name="Ahn C.Y."/>
            <person name="Oh H.M."/>
            <person name="Lee H.G."/>
            <person name="Jin L."/>
        </authorList>
    </citation>
    <scope>NUCLEOTIDE SEQUENCE [LARGE SCALE GENOMIC DNA]</scope>
    <source>
        <strain evidence="4">Gr-4</strain>
    </source>
</reference>
<accession>A0A515ENU5</accession>
<dbReference type="Pfam" id="PF02469">
    <property type="entry name" value="Fasciclin"/>
    <property type="match status" value="1"/>
</dbReference>
<dbReference type="PANTHER" id="PTHR10900">
    <property type="entry name" value="PERIOSTIN-RELATED"/>
    <property type="match status" value="1"/>
</dbReference>
<protein>
    <submittedName>
        <fullName evidence="3">Fasciclin domain-containing protein</fullName>
    </submittedName>
</protein>
<dbReference type="PROSITE" id="PS50213">
    <property type="entry name" value="FAS1"/>
    <property type="match status" value="1"/>
</dbReference>
<gene>
    <name evidence="3" type="ORF">EXZ61_09295</name>
</gene>
<dbReference type="SMART" id="SM00554">
    <property type="entry name" value="FAS1"/>
    <property type="match status" value="1"/>
</dbReference>
<dbReference type="PANTHER" id="PTHR10900:SF77">
    <property type="entry name" value="FI19380P1"/>
    <property type="match status" value="1"/>
</dbReference>
<dbReference type="GO" id="GO:0005615">
    <property type="term" value="C:extracellular space"/>
    <property type="evidence" value="ECO:0007669"/>
    <property type="project" value="TreeGrafter"/>
</dbReference>
<sequence length="167" mass="16944">MTKDTLFAASARLILAAATALAFAGCATTSAPVNVGATIASAPSLSTLSKLVAKAGLGETLKSGGPFTVFAPSDEAFKAVPAKTLDELSQNPDKLKDLLTYHVVAAKLLAADIKNSDVKTLHGANVAIAKAGEFVTVENAAVTKADLVATNGVVHIIDTVMTAPVKK</sequence>
<reference evidence="4" key="1">
    <citation type="submission" date="2019-02" db="EMBL/GenBank/DDBJ databases">
        <title>Complete genome sequence of Rhodoferax sp. Gr-4.</title>
        <authorList>
            <person name="Jin L."/>
        </authorList>
    </citation>
    <scope>NUCLEOTIDE SEQUENCE [LARGE SCALE GENOMIC DNA]</scope>
    <source>
        <strain evidence="4">Gr-4</strain>
    </source>
</reference>
<dbReference type="InterPro" id="IPR036378">
    <property type="entry name" value="FAS1_dom_sf"/>
</dbReference>
<dbReference type="RefSeq" id="WP_142811171.1">
    <property type="nucleotide sequence ID" value="NZ_CP036282.1"/>
</dbReference>
<name>A0A515ENU5_9BURK</name>
<dbReference type="InterPro" id="IPR050904">
    <property type="entry name" value="Adhesion/Biosynth-related"/>
</dbReference>
<dbReference type="Proteomes" id="UP000317365">
    <property type="component" value="Chromosome"/>
</dbReference>
<organism evidence="3 4">
    <name type="scientific">Rhodoferax aquaticus</name>
    <dbReference type="NCBI Taxonomy" id="2527691"/>
    <lineage>
        <taxon>Bacteria</taxon>
        <taxon>Pseudomonadati</taxon>
        <taxon>Pseudomonadota</taxon>
        <taxon>Betaproteobacteria</taxon>
        <taxon>Burkholderiales</taxon>
        <taxon>Comamonadaceae</taxon>
        <taxon>Rhodoferax</taxon>
    </lineage>
</organism>
<evidence type="ECO:0000256" key="1">
    <source>
        <dbReference type="SAM" id="SignalP"/>
    </source>
</evidence>
<dbReference type="FunFam" id="2.30.180.10:FF:000032">
    <property type="entry name" value="Fasciclin domain-containing protein, putative"/>
    <property type="match status" value="1"/>
</dbReference>
<dbReference type="Gene3D" id="2.30.180.10">
    <property type="entry name" value="FAS1 domain"/>
    <property type="match status" value="1"/>
</dbReference>
<dbReference type="InterPro" id="IPR000782">
    <property type="entry name" value="FAS1_domain"/>
</dbReference>
<dbReference type="PROSITE" id="PS51257">
    <property type="entry name" value="PROKAR_LIPOPROTEIN"/>
    <property type="match status" value="1"/>
</dbReference>
<dbReference type="AlphaFoldDB" id="A0A515ENU5"/>
<feature type="signal peptide" evidence="1">
    <location>
        <begin position="1"/>
        <end position="24"/>
    </location>
</feature>
<dbReference type="SUPFAM" id="SSF82153">
    <property type="entry name" value="FAS1 domain"/>
    <property type="match status" value="1"/>
</dbReference>
<feature type="domain" description="FAS1" evidence="2">
    <location>
        <begin position="32"/>
        <end position="161"/>
    </location>
</feature>
<evidence type="ECO:0000313" key="3">
    <source>
        <dbReference type="EMBL" id="QDL54342.1"/>
    </source>
</evidence>
<keyword evidence="4" id="KW-1185">Reference proteome</keyword>